<proteinExistence type="predicted"/>
<dbReference type="PATRIC" id="fig|362787.3.peg.1826"/>
<gene>
    <name evidence="1" type="ORF">DB44_FC00080</name>
</gene>
<reference evidence="1 2" key="1">
    <citation type="journal article" date="2014" name="Mol. Biol. Evol.">
        <title>Massive expansion of Ubiquitination-related gene families within the Chlamydiae.</title>
        <authorList>
            <person name="Domman D."/>
            <person name="Collingro A."/>
            <person name="Lagkouvardos I."/>
            <person name="Gehre L."/>
            <person name="Weinmaier T."/>
            <person name="Rattei T."/>
            <person name="Subtil A."/>
            <person name="Horn M."/>
        </authorList>
    </citation>
    <scope>NUCLEOTIDE SEQUENCE [LARGE SCALE GENOMIC DNA]</scope>
    <source>
        <strain evidence="1 2">EI2</strain>
    </source>
</reference>
<dbReference type="EMBL" id="JSAN01000125">
    <property type="protein sequence ID" value="KIC70987.1"/>
    <property type="molecule type" value="Genomic_DNA"/>
</dbReference>
<evidence type="ECO:0000313" key="1">
    <source>
        <dbReference type="EMBL" id="KIC70987.1"/>
    </source>
</evidence>
<organism evidence="1 2">
    <name type="scientific">Candidatus Protochlamydia amoebophila</name>
    <dbReference type="NCBI Taxonomy" id="362787"/>
    <lineage>
        <taxon>Bacteria</taxon>
        <taxon>Pseudomonadati</taxon>
        <taxon>Chlamydiota</taxon>
        <taxon>Chlamydiia</taxon>
        <taxon>Parachlamydiales</taxon>
        <taxon>Parachlamydiaceae</taxon>
        <taxon>Candidatus Protochlamydia</taxon>
    </lineage>
</organism>
<dbReference type="RefSeq" id="WP_039360294.1">
    <property type="nucleotide sequence ID" value="NZ_JSAN01000125.1"/>
</dbReference>
<name>A0A0C1JUM1_9BACT</name>
<dbReference type="Proteomes" id="UP000031465">
    <property type="component" value="Unassembled WGS sequence"/>
</dbReference>
<sequence>MASPTGGPIHSSNLIPSYFFETKKQATHKLIDNNPLFPVNQTLLPPLKYSNSERLNLLLEEELDALIVQKEEQITQTLEKIDEVIHGSRFYKMILDFTKWAHEYADTGNDTVQSGIEYLQNLLPEKLIKEGTILGNHLESLDEIADHAGKFLNALDLGVSALVLMHKIKILEISKKVFLSLKNEYDTKKKCFMIRKFPKTNKEKLKKF</sequence>
<evidence type="ECO:0000313" key="2">
    <source>
        <dbReference type="Proteomes" id="UP000031465"/>
    </source>
</evidence>
<accession>A0A0C1JUM1</accession>
<dbReference type="AlphaFoldDB" id="A0A0C1JUM1"/>
<comment type="caution">
    <text evidence="1">The sequence shown here is derived from an EMBL/GenBank/DDBJ whole genome shotgun (WGS) entry which is preliminary data.</text>
</comment>
<protein>
    <submittedName>
        <fullName evidence="1">Uncharacterized protein</fullName>
    </submittedName>
</protein>